<dbReference type="InterPro" id="IPR029041">
    <property type="entry name" value="FAD-linked_oxidoreductase-like"/>
</dbReference>
<dbReference type="Pfam" id="PF02574">
    <property type="entry name" value="S-methyl_trans"/>
    <property type="match status" value="1"/>
</dbReference>
<feature type="binding site" evidence="8">
    <location>
        <position position="269"/>
    </location>
    <ligand>
        <name>Zn(2+)</name>
        <dbReference type="ChEBI" id="CHEBI:29105"/>
    </ligand>
</feature>
<evidence type="ECO:0000256" key="3">
    <source>
        <dbReference type="ARBA" id="ARBA00022603"/>
    </source>
</evidence>
<dbReference type="EMBL" id="FOMG01000013">
    <property type="protein sequence ID" value="SFC90395.1"/>
    <property type="molecule type" value="Genomic_DNA"/>
</dbReference>
<proteinExistence type="predicted"/>
<evidence type="ECO:0000256" key="2">
    <source>
        <dbReference type="ARBA" id="ARBA00004777"/>
    </source>
</evidence>
<dbReference type="InterPro" id="IPR003171">
    <property type="entry name" value="Mehydrof_redctse-like"/>
</dbReference>
<comment type="cofactor">
    <cofactor evidence="1">
        <name>FAD</name>
        <dbReference type="ChEBI" id="CHEBI:57692"/>
    </cofactor>
</comment>
<organism evidence="10 11">
    <name type="scientific">Clostridium uliginosum</name>
    <dbReference type="NCBI Taxonomy" id="119641"/>
    <lineage>
        <taxon>Bacteria</taxon>
        <taxon>Bacillati</taxon>
        <taxon>Bacillota</taxon>
        <taxon>Clostridia</taxon>
        <taxon>Eubacteriales</taxon>
        <taxon>Clostridiaceae</taxon>
        <taxon>Clostridium</taxon>
    </lineage>
</organism>
<accession>A0A1I1MYZ0</accession>
<dbReference type="GO" id="GO:0004489">
    <property type="term" value="F:methylenetetrahydrofolate reductase [NAD(P)H] activity"/>
    <property type="evidence" value="ECO:0007669"/>
    <property type="project" value="InterPro"/>
</dbReference>
<dbReference type="AlphaFoldDB" id="A0A1I1MYZ0"/>
<evidence type="ECO:0000313" key="11">
    <source>
        <dbReference type="Proteomes" id="UP000199263"/>
    </source>
</evidence>
<protein>
    <submittedName>
        <fullName evidence="10">Homocysteine S-methyltransferase</fullName>
    </submittedName>
</protein>
<keyword evidence="6" id="KW-0274">FAD</keyword>
<evidence type="ECO:0000256" key="7">
    <source>
        <dbReference type="ARBA" id="ARBA00023002"/>
    </source>
</evidence>
<evidence type="ECO:0000259" key="9">
    <source>
        <dbReference type="PROSITE" id="PS50970"/>
    </source>
</evidence>
<evidence type="ECO:0000256" key="6">
    <source>
        <dbReference type="ARBA" id="ARBA00022827"/>
    </source>
</evidence>
<feature type="domain" description="Hcy-binding" evidence="9">
    <location>
        <begin position="2"/>
        <end position="284"/>
    </location>
</feature>
<evidence type="ECO:0000256" key="5">
    <source>
        <dbReference type="ARBA" id="ARBA00022679"/>
    </source>
</evidence>
<sequence>MVKMIKEYLKDKVLICDGAMGTYYSELTGNDVSYCEFGNLNDKDTIKRIHEEYIDAGAKLIRTNTFSANTVTLGISRSELKEVLEAGINIAKEACKNKKVFIGASIGPIREENSENEDEIILEEYKFIIKCFLENDINIFIFETFSNPSHLKEISEYIKSKDPNSFILTQFAVKPDGFSRDGISVNRIVQDIKDISQIDSYGFNCGSGPTFIYEIIKNLNLKGDIVSALPNAGYPMLIHERTVYTNSPDYFGKKVMEIKSLGVSIVGGCCGTKPSYIKNISSRIDEHIQEPAIEKNDIKGHVDVVNKEENNFIKKLNNDEFVIAIELSAPMDTDISKLIEGAKICKNNGIDLVTIPDSPMSRVRAESTIIASKIKREIGIDVMPHICCRDKNTNAIRSTLLGAHIEDIRNILAITGDPVSDANKVETKSVFNLNSFKLIELMSDTNKEVFNGDDIYIGGALNLNVLNKEVEYNRMLKKIEKGANFFLTQPIYDDDAIEFLRKIKEKTNVKILGGILPIVTYKNAQFLNNELPGVKIPQKYINMFSLDMSKEEAEQVGINISVELGKKLKEVCDGLYFITPFKRVNMLMKIIHGINS</sequence>
<reference evidence="10 11" key="1">
    <citation type="submission" date="2016-10" db="EMBL/GenBank/DDBJ databases">
        <authorList>
            <person name="de Groot N.N."/>
        </authorList>
    </citation>
    <scope>NUCLEOTIDE SEQUENCE [LARGE SCALE GENOMIC DNA]</scope>
    <source>
        <strain evidence="10 11">DSM 12992</strain>
    </source>
</reference>
<evidence type="ECO:0000256" key="8">
    <source>
        <dbReference type="PROSITE-ProRule" id="PRU00333"/>
    </source>
</evidence>
<evidence type="ECO:0000313" key="10">
    <source>
        <dbReference type="EMBL" id="SFC90395.1"/>
    </source>
</evidence>
<keyword evidence="8" id="KW-0862">Zinc</keyword>
<dbReference type="Gene3D" id="3.20.20.220">
    <property type="match status" value="1"/>
</dbReference>
<dbReference type="Pfam" id="PF02219">
    <property type="entry name" value="MTHFR"/>
    <property type="match status" value="1"/>
</dbReference>
<dbReference type="Gene3D" id="3.20.20.330">
    <property type="entry name" value="Homocysteine-binding-like domain"/>
    <property type="match status" value="1"/>
</dbReference>
<dbReference type="SUPFAM" id="SSF82282">
    <property type="entry name" value="Homocysteine S-methyltransferase"/>
    <property type="match status" value="1"/>
</dbReference>
<dbReference type="PANTHER" id="PTHR11103">
    <property type="entry name" value="SLR1189 PROTEIN"/>
    <property type="match status" value="1"/>
</dbReference>
<feature type="binding site" evidence="8">
    <location>
        <position position="205"/>
    </location>
    <ligand>
        <name>Zn(2+)</name>
        <dbReference type="ChEBI" id="CHEBI:29105"/>
    </ligand>
</feature>
<keyword evidence="3 8" id="KW-0489">Methyltransferase</keyword>
<dbReference type="UniPathway" id="UPA00193"/>
<dbReference type="GO" id="GO:0032259">
    <property type="term" value="P:methylation"/>
    <property type="evidence" value="ECO:0007669"/>
    <property type="project" value="UniProtKB-KW"/>
</dbReference>
<dbReference type="InterPro" id="IPR036589">
    <property type="entry name" value="HCY_dom_sf"/>
</dbReference>
<dbReference type="STRING" id="119641.SAMN05421842_1135"/>
<comment type="pathway">
    <text evidence="2">One-carbon metabolism; tetrahydrofolate interconversion.</text>
</comment>
<dbReference type="PANTHER" id="PTHR11103:SF18">
    <property type="entry name" value="SLR1189 PROTEIN"/>
    <property type="match status" value="1"/>
</dbReference>
<keyword evidence="11" id="KW-1185">Reference proteome</keyword>
<gene>
    <name evidence="10" type="ORF">SAMN05421842_1135</name>
</gene>
<dbReference type="GO" id="GO:0035999">
    <property type="term" value="P:tetrahydrofolate interconversion"/>
    <property type="evidence" value="ECO:0007669"/>
    <property type="project" value="UniProtKB-UniPathway"/>
</dbReference>
<keyword evidence="5 8" id="KW-0808">Transferase</keyword>
<dbReference type="GO" id="GO:0008168">
    <property type="term" value="F:methyltransferase activity"/>
    <property type="evidence" value="ECO:0007669"/>
    <property type="project" value="UniProtKB-UniRule"/>
</dbReference>
<dbReference type="Proteomes" id="UP000199263">
    <property type="component" value="Unassembled WGS sequence"/>
</dbReference>
<keyword evidence="8" id="KW-0479">Metal-binding</keyword>
<evidence type="ECO:0000256" key="4">
    <source>
        <dbReference type="ARBA" id="ARBA00022630"/>
    </source>
</evidence>
<dbReference type="GO" id="GO:0006555">
    <property type="term" value="P:methionine metabolic process"/>
    <property type="evidence" value="ECO:0007669"/>
    <property type="project" value="InterPro"/>
</dbReference>
<name>A0A1I1MYZ0_9CLOT</name>
<dbReference type="NCBIfam" id="NF006396">
    <property type="entry name" value="PRK08645.1"/>
    <property type="match status" value="1"/>
</dbReference>
<dbReference type="PROSITE" id="PS50970">
    <property type="entry name" value="HCY"/>
    <property type="match status" value="1"/>
</dbReference>
<feature type="binding site" evidence="8">
    <location>
        <position position="270"/>
    </location>
    <ligand>
        <name>Zn(2+)</name>
        <dbReference type="ChEBI" id="CHEBI:29105"/>
    </ligand>
</feature>
<keyword evidence="7" id="KW-0560">Oxidoreductase</keyword>
<comment type="cofactor">
    <cofactor evidence="8">
        <name>Zn(2+)</name>
        <dbReference type="ChEBI" id="CHEBI:29105"/>
    </cofactor>
</comment>
<dbReference type="CDD" id="cd00537">
    <property type="entry name" value="MTHFR"/>
    <property type="match status" value="1"/>
</dbReference>
<dbReference type="SUPFAM" id="SSF51730">
    <property type="entry name" value="FAD-linked oxidoreductase"/>
    <property type="match status" value="1"/>
</dbReference>
<evidence type="ECO:0000256" key="1">
    <source>
        <dbReference type="ARBA" id="ARBA00001974"/>
    </source>
</evidence>
<dbReference type="GO" id="GO:0046872">
    <property type="term" value="F:metal ion binding"/>
    <property type="evidence" value="ECO:0007669"/>
    <property type="project" value="UniProtKB-KW"/>
</dbReference>
<keyword evidence="4" id="KW-0285">Flavoprotein</keyword>
<dbReference type="InterPro" id="IPR003726">
    <property type="entry name" value="HCY_dom"/>
</dbReference>